<dbReference type="SUPFAM" id="SSF49265">
    <property type="entry name" value="Fibronectin type III"/>
    <property type="match status" value="2"/>
</dbReference>
<dbReference type="FunFam" id="2.10.25.10:FF:000001">
    <property type="entry name" value="Tenascin C"/>
    <property type="match status" value="1"/>
</dbReference>
<dbReference type="InterPro" id="IPR003961">
    <property type="entry name" value="FN3_dom"/>
</dbReference>
<evidence type="ECO:0000259" key="9">
    <source>
        <dbReference type="PROSITE" id="PS50026"/>
    </source>
</evidence>
<comment type="caution">
    <text evidence="6">Lacks conserved residue(s) required for the propagation of feature annotation.</text>
</comment>
<dbReference type="AlphaFoldDB" id="A0A6P8IUZ9"/>
<feature type="domain" description="VWFD" evidence="11">
    <location>
        <begin position="333"/>
        <end position="518"/>
    </location>
</feature>
<evidence type="ECO:0000313" key="13">
    <source>
        <dbReference type="RefSeq" id="XP_031570864.1"/>
    </source>
</evidence>
<evidence type="ECO:0000256" key="7">
    <source>
        <dbReference type="SAM" id="MobiDB-lite"/>
    </source>
</evidence>
<evidence type="ECO:0000256" key="5">
    <source>
        <dbReference type="ARBA" id="ARBA00023180"/>
    </source>
</evidence>
<dbReference type="InterPro" id="IPR000742">
    <property type="entry name" value="EGF"/>
</dbReference>
<evidence type="ECO:0000259" key="10">
    <source>
        <dbReference type="PROSITE" id="PS50853"/>
    </source>
</evidence>
<keyword evidence="2 8" id="KW-0732">Signal</keyword>
<dbReference type="PROSITE" id="PS00022">
    <property type="entry name" value="EGF_1"/>
    <property type="match status" value="1"/>
</dbReference>
<keyword evidence="5" id="KW-0325">Glycoprotein</keyword>
<dbReference type="InterPro" id="IPR013783">
    <property type="entry name" value="Ig-like_fold"/>
</dbReference>
<keyword evidence="3" id="KW-0677">Repeat</keyword>
<dbReference type="CDD" id="cd00054">
    <property type="entry name" value="EGF_CA"/>
    <property type="match status" value="1"/>
</dbReference>
<dbReference type="CDD" id="cd00063">
    <property type="entry name" value="FN3"/>
    <property type="match status" value="2"/>
</dbReference>
<evidence type="ECO:0000256" key="3">
    <source>
        <dbReference type="ARBA" id="ARBA00022737"/>
    </source>
</evidence>
<dbReference type="GeneID" id="116305156"/>
<organism evidence="12 13">
    <name type="scientific">Actinia tenebrosa</name>
    <name type="common">Australian red waratah sea anemone</name>
    <dbReference type="NCBI Taxonomy" id="6105"/>
    <lineage>
        <taxon>Eukaryota</taxon>
        <taxon>Metazoa</taxon>
        <taxon>Cnidaria</taxon>
        <taxon>Anthozoa</taxon>
        <taxon>Hexacorallia</taxon>
        <taxon>Actiniaria</taxon>
        <taxon>Actiniidae</taxon>
        <taxon>Actinia</taxon>
    </lineage>
</organism>
<dbReference type="InterPro" id="IPR001846">
    <property type="entry name" value="VWF_type-D"/>
</dbReference>
<keyword evidence="6" id="KW-0245">EGF-like domain</keyword>
<dbReference type="Proteomes" id="UP000515163">
    <property type="component" value="Unplaced"/>
</dbReference>
<feature type="chain" id="PRO_5028229115" evidence="8">
    <location>
        <begin position="24"/>
        <end position="1268"/>
    </location>
</feature>
<dbReference type="GO" id="GO:0005576">
    <property type="term" value="C:extracellular region"/>
    <property type="evidence" value="ECO:0007669"/>
    <property type="project" value="TreeGrafter"/>
</dbReference>
<dbReference type="InterPro" id="IPR036116">
    <property type="entry name" value="FN3_sf"/>
</dbReference>
<dbReference type="Pfam" id="PF00041">
    <property type="entry name" value="fn3"/>
    <property type="match status" value="1"/>
</dbReference>
<feature type="disulfide bond" evidence="6">
    <location>
        <begin position="1032"/>
        <end position="1041"/>
    </location>
</feature>
<dbReference type="Gene3D" id="2.60.40.10">
    <property type="entry name" value="Immunoglobulins"/>
    <property type="match status" value="3"/>
</dbReference>
<evidence type="ECO:0000256" key="2">
    <source>
        <dbReference type="ARBA" id="ARBA00022729"/>
    </source>
</evidence>
<dbReference type="FunCoup" id="A0A6P8IUZ9">
    <property type="interactions" value="158"/>
</dbReference>
<dbReference type="SMART" id="SM00060">
    <property type="entry name" value="FN3"/>
    <property type="match status" value="2"/>
</dbReference>
<evidence type="ECO:0000259" key="11">
    <source>
        <dbReference type="PROSITE" id="PS51233"/>
    </source>
</evidence>
<comment type="similarity">
    <text evidence="1">Belongs to the EGF domain peptide family.</text>
</comment>
<dbReference type="GO" id="GO:0009986">
    <property type="term" value="C:cell surface"/>
    <property type="evidence" value="ECO:0007669"/>
    <property type="project" value="TreeGrafter"/>
</dbReference>
<dbReference type="RefSeq" id="XP_031570864.1">
    <property type="nucleotide sequence ID" value="XM_031715004.1"/>
</dbReference>
<name>A0A6P8IUZ9_ACTTE</name>
<feature type="signal peptide" evidence="8">
    <location>
        <begin position="1"/>
        <end position="23"/>
    </location>
</feature>
<dbReference type="Pfam" id="PF26129">
    <property type="entry name" value="Vwde"/>
    <property type="match status" value="1"/>
</dbReference>
<dbReference type="PANTHER" id="PTHR14949:SF51">
    <property type="entry name" value="VON WILLEBRAND FACTOR D AND EGF DOMAIN-CONTAINING PROTEIN"/>
    <property type="match status" value="1"/>
</dbReference>
<dbReference type="InterPro" id="IPR050969">
    <property type="entry name" value="Dev_Signal_Modulators"/>
</dbReference>
<proteinExistence type="inferred from homology"/>
<dbReference type="OrthoDB" id="5982528at2759"/>
<feature type="domain" description="Fibronectin type-III" evidence="10">
    <location>
        <begin position="1076"/>
        <end position="1181"/>
    </location>
</feature>
<dbReference type="Gene3D" id="2.10.25.10">
    <property type="entry name" value="Laminin"/>
    <property type="match status" value="2"/>
</dbReference>
<evidence type="ECO:0000256" key="6">
    <source>
        <dbReference type="PROSITE-ProRule" id="PRU00076"/>
    </source>
</evidence>
<dbReference type="SUPFAM" id="SSF57196">
    <property type="entry name" value="EGF/Laminin"/>
    <property type="match status" value="1"/>
</dbReference>
<keyword evidence="4 6" id="KW-1015">Disulfide bond</keyword>
<dbReference type="PROSITE" id="PS01186">
    <property type="entry name" value="EGF_2"/>
    <property type="match status" value="2"/>
</dbReference>
<dbReference type="SMART" id="SM00181">
    <property type="entry name" value="EGF"/>
    <property type="match status" value="2"/>
</dbReference>
<dbReference type="PROSITE" id="PS50026">
    <property type="entry name" value="EGF_3"/>
    <property type="match status" value="1"/>
</dbReference>
<evidence type="ECO:0000256" key="1">
    <source>
        <dbReference type="ARBA" id="ARBA00006373"/>
    </source>
</evidence>
<dbReference type="Pfam" id="PF00094">
    <property type="entry name" value="VWD"/>
    <property type="match status" value="1"/>
</dbReference>
<dbReference type="InterPro" id="IPR058727">
    <property type="entry name" value="Helical_Vwde"/>
</dbReference>
<dbReference type="PANTHER" id="PTHR14949">
    <property type="entry name" value="EGF-LIKE-DOMAIN, MULTIPLE 7, 8"/>
    <property type="match status" value="1"/>
</dbReference>
<feature type="domain" description="EGF-like" evidence="9">
    <location>
        <begin position="1003"/>
        <end position="1042"/>
    </location>
</feature>
<evidence type="ECO:0000256" key="8">
    <source>
        <dbReference type="SAM" id="SignalP"/>
    </source>
</evidence>
<dbReference type="PROSITE" id="PS50853">
    <property type="entry name" value="FN3"/>
    <property type="match status" value="1"/>
</dbReference>
<dbReference type="GO" id="GO:0005102">
    <property type="term" value="F:signaling receptor binding"/>
    <property type="evidence" value="ECO:0007669"/>
    <property type="project" value="TreeGrafter"/>
</dbReference>
<keyword evidence="12" id="KW-1185">Reference proteome</keyword>
<gene>
    <name evidence="13" type="primary">LOC116305156</name>
</gene>
<dbReference type="PROSITE" id="PS51233">
    <property type="entry name" value="VWFD"/>
    <property type="match status" value="1"/>
</dbReference>
<reference evidence="13" key="1">
    <citation type="submission" date="2025-08" db="UniProtKB">
        <authorList>
            <consortium name="RefSeq"/>
        </authorList>
    </citation>
    <scope>IDENTIFICATION</scope>
    <source>
        <tissue evidence="13">Tentacle</tissue>
    </source>
</reference>
<accession>A0A6P8IUZ9</accession>
<feature type="region of interest" description="Disordered" evidence="7">
    <location>
        <begin position="1041"/>
        <end position="1076"/>
    </location>
</feature>
<dbReference type="FunFam" id="2.60.40.10:FF:000028">
    <property type="entry name" value="Neuronal cell adhesion molecule"/>
    <property type="match status" value="1"/>
</dbReference>
<sequence length="1268" mass="142707">MNLLAGTWVAALLLALAVHGSQANGLDPNGTNVCSKVDSVLTVDGEVCGDCSLAYPSQFDYYCCPGWSQTGRDCTLRHPCPNGKENCTEFHTGILPKPTLTYSKNFAASNMEMVCSFDFPKWKNVSYKVEWFTRSTTPAKTDTWCVPGRPMSGQNDCKRRSSSIFSPSDFKLGDTVWCRLFMKFSTKKTNEWTRIAEESNKHYIGIEVSRRDVTVKECNVAENITVTLRPTVPILPTVGVPGSDSVDVYVLIPKRYKVQRRQAAVDKCNVKLKTEDITRGQTITIRGVCDNQRDETRPFYFRFKPKSSSLSWQGVENYRMLSTKIAVRNTETKPCLSTSDPHLYTFDDSYLFYNDLGDYLMHQNEDTKVEVQVRLWECSAGVNCVCGAAIREGKHVIEISMCNKKDQVGPTVLRTIKRSSGKLPRGIEVTRSINGQSLDQEVTLLSGTRISVHRSGKSLDVRVNAPASQENKAAVSGLCGNFNGNKADDFWQWRDGKIVNKDKNAFIKNWRLTPDKSLFEISIEEEIEEGKEEESKSCYCGVEGELNQIPKCEYNANLFAKIESSSTEVITTQINDQSNFGKKRSVDGHWYSDDIIDYEDRSYFVDDPQVQHAMNRIRSKRSLRVVMSKHEAHKYCRKYIEESEAARSCKGISKKSIRDAIKQCSKDLQLTGDKTFAVLSFESMKYLCEDTALKSLSSYTFTARGDLEPRKDLAKDLCPSDCSGHGRCKNRTCICDKGFTALDCSMEVQAVPELLGIYNGGLCDIRERPCRKANLLGQKFIDSNNLTCHVKEFKVFSSSWSPRGVPFTTHGKMNDIFGVKCDLPEPPTRLGDYDHEGTPAAGILVSVSNDGFRTSAQQLRQLTYDSKCMTCTKSGKCQRKPNSCLIRGHCFAANEPNPRDWCQQCLPRDDQNSWTRRKNNQAPTFSRKPITYSALPGEDLVLQLRATDPDNRPVTYSLLSSTATGHTFSPAGLLRWKVTSNEKFTFQVTDECGAFDTTDMRVRIVQCPCLNGGQCVPHPNHPRGSGLYQCKCVNGFSGDRCEKTTGPKPTKSITSKPIPTKPRPTGKPGDKAPDAAPRILHASPVKYDTMRITWAPIPQNKRNGVILGYTIYYHELYANQWNQQRKPWKSARTPNGHMTSITVTGLQSYTEYCVKMSAFTSKGEYPHWKRGQCYQVKTPSLPIKVSGRSLRSTEILLKFEKPRRGPSSTRVQVDYGKQKDRLNMKKACYGSSCVIDNLEADTMYYFKVIGYVYQRGETPSFTQIRTLV</sequence>
<dbReference type="InParanoid" id="A0A6P8IUZ9"/>
<protein>
    <submittedName>
        <fullName evidence="13">von Willebrand factor D and EGF domain-containing protein-like</fullName>
    </submittedName>
</protein>
<evidence type="ECO:0000256" key="4">
    <source>
        <dbReference type="ARBA" id="ARBA00023157"/>
    </source>
</evidence>
<dbReference type="Pfam" id="PF00008">
    <property type="entry name" value="EGF"/>
    <property type="match status" value="1"/>
</dbReference>
<dbReference type="KEGG" id="aten:116305156"/>
<evidence type="ECO:0000313" key="12">
    <source>
        <dbReference type="Proteomes" id="UP000515163"/>
    </source>
</evidence>
<dbReference type="FunFam" id="2.10.25.10:FF:000499">
    <property type="entry name" value="Predicted protein"/>
    <property type="match status" value="1"/>
</dbReference>